<dbReference type="Proteomes" id="UP000663856">
    <property type="component" value="Unassembled WGS sequence"/>
</dbReference>
<feature type="chain" id="PRO_5036413092" description="Lysozyme" evidence="3">
    <location>
        <begin position="19"/>
        <end position="178"/>
    </location>
</feature>
<dbReference type="EMBL" id="CAJNRG010008521">
    <property type="protein sequence ID" value="CAF2104799.1"/>
    <property type="molecule type" value="Genomic_DNA"/>
</dbReference>
<dbReference type="EMBL" id="CAJNRF010004005">
    <property type="protein sequence ID" value="CAF2055024.1"/>
    <property type="molecule type" value="Genomic_DNA"/>
</dbReference>
<sequence length="178" mass="19772">MMMMHSLYFLVFLVVSIASECSLRQTKRNEGTRLCCYYDTKQIPTIGVGFNLQRKDAEQVLRSYGVKKENVLNDCMSSTRKSCITDYQATDIFKNYAYPEASACAASYAPGMPTSVHAALTDVAFAGCGTLKGFVKMRAALYKNDWKSASNELKNSVWCKDVKSNRCNLNMACIASGN</sequence>
<dbReference type="PANTHER" id="PTHR37406:SF1">
    <property type="entry name" value="T4-TYPE LYSOZYME 1-RELATED"/>
    <property type="match status" value="1"/>
</dbReference>
<dbReference type="SUPFAM" id="SSF53955">
    <property type="entry name" value="Lysozyme-like"/>
    <property type="match status" value="1"/>
</dbReference>
<dbReference type="InterPro" id="IPR052619">
    <property type="entry name" value="Phage_lysozyme-like"/>
</dbReference>
<dbReference type="Proteomes" id="UP000663887">
    <property type="component" value="Unassembled WGS sequence"/>
</dbReference>
<reference evidence="4" key="1">
    <citation type="submission" date="2021-02" db="EMBL/GenBank/DDBJ databases">
        <authorList>
            <person name="Nowell W R."/>
        </authorList>
    </citation>
    <scope>NUCLEOTIDE SEQUENCE</scope>
</reference>
<keyword evidence="1" id="KW-0929">Antimicrobial</keyword>
<dbReference type="GO" id="GO:0016998">
    <property type="term" value="P:cell wall macromolecule catabolic process"/>
    <property type="evidence" value="ECO:0007669"/>
    <property type="project" value="InterPro"/>
</dbReference>
<dbReference type="GO" id="GO:0031640">
    <property type="term" value="P:killing of cells of another organism"/>
    <property type="evidence" value="ECO:0007669"/>
    <property type="project" value="UniProtKB-KW"/>
</dbReference>
<keyword evidence="3" id="KW-0732">Signal</keyword>
<dbReference type="GO" id="GO:0009253">
    <property type="term" value="P:peptidoglycan catabolic process"/>
    <property type="evidence" value="ECO:0007669"/>
    <property type="project" value="InterPro"/>
</dbReference>
<evidence type="ECO:0000313" key="5">
    <source>
        <dbReference type="EMBL" id="CAF2104799.1"/>
    </source>
</evidence>
<accession>A0A816Q3F0</accession>
<evidence type="ECO:0000256" key="2">
    <source>
        <dbReference type="ARBA" id="ARBA00022638"/>
    </source>
</evidence>
<dbReference type="AlphaFoldDB" id="A0A816Q3F0"/>
<dbReference type="Gene3D" id="1.10.530.40">
    <property type="match status" value="1"/>
</dbReference>
<dbReference type="GO" id="GO:0003796">
    <property type="term" value="F:lysozyme activity"/>
    <property type="evidence" value="ECO:0007669"/>
    <property type="project" value="InterPro"/>
</dbReference>
<protein>
    <recommendedName>
        <fullName evidence="8">Lysozyme</fullName>
    </recommendedName>
</protein>
<proteinExistence type="predicted"/>
<evidence type="ECO:0000313" key="6">
    <source>
        <dbReference type="EMBL" id="CAF4077036.1"/>
    </source>
</evidence>
<gene>
    <name evidence="6" type="ORF">UXM345_LOCUS20815</name>
    <name evidence="4" type="ORF">WKI299_LOCUS11023</name>
    <name evidence="5" type="ORF">XDN619_LOCUS19498</name>
</gene>
<dbReference type="PANTHER" id="PTHR37406">
    <property type="entry name" value="T4-TYPE LYSOZYME 1-RELATED"/>
    <property type="match status" value="1"/>
</dbReference>
<dbReference type="GO" id="GO:0042742">
    <property type="term" value="P:defense response to bacterium"/>
    <property type="evidence" value="ECO:0007669"/>
    <property type="project" value="UniProtKB-KW"/>
</dbReference>
<evidence type="ECO:0000313" key="7">
    <source>
        <dbReference type="Proteomes" id="UP000663856"/>
    </source>
</evidence>
<evidence type="ECO:0000256" key="3">
    <source>
        <dbReference type="SAM" id="SignalP"/>
    </source>
</evidence>
<dbReference type="InterPro" id="IPR023346">
    <property type="entry name" value="Lysozyme-like_dom_sf"/>
</dbReference>
<dbReference type="Proteomes" id="UP000663842">
    <property type="component" value="Unassembled WGS sequence"/>
</dbReference>
<evidence type="ECO:0000256" key="1">
    <source>
        <dbReference type="ARBA" id="ARBA00022529"/>
    </source>
</evidence>
<evidence type="ECO:0008006" key="8">
    <source>
        <dbReference type="Google" id="ProtNLM"/>
    </source>
</evidence>
<dbReference type="Pfam" id="PF00959">
    <property type="entry name" value="Phage_lysozyme"/>
    <property type="match status" value="1"/>
</dbReference>
<evidence type="ECO:0000313" key="4">
    <source>
        <dbReference type="EMBL" id="CAF2055024.1"/>
    </source>
</evidence>
<dbReference type="InterPro" id="IPR023347">
    <property type="entry name" value="Lysozyme_dom_sf"/>
</dbReference>
<dbReference type="InterPro" id="IPR002196">
    <property type="entry name" value="Glyco_hydro_24"/>
</dbReference>
<organism evidence="4 7">
    <name type="scientific">Rotaria magnacalcarata</name>
    <dbReference type="NCBI Taxonomy" id="392030"/>
    <lineage>
        <taxon>Eukaryota</taxon>
        <taxon>Metazoa</taxon>
        <taxon>Spiralia</taxon>
        <taxon>Gnathifera</taxon>
        <taxon>Rotifera</taxon>
        <taxon>Eurotatoria</taxon>
        <taxon>Bdelloidea</taxon>
        <taxon>Philodinida</taxon>
        <taxon>Philodinidae</taxon>
        <taxon>Rotaria</taxon>
    </lineage>
</organism>
<comment type="caution">
    <text evidence="4">The sequence shown here is derived from an EMBL/GenBank/DDBJ whole genome shotgun (WGS) entry which is preliminary data.</text>
</comment>
<keyword evidence="2" id="KW-0081">Bacteriolytic enzyme</keyword>
<feature type="signal peptide" evidence="3">
    <location>
        <begin position="1"/>
        <end position="18"/>
    </location>
</feature>
<name>A0A816Q3F0_9BILA</name>
<dbReference type="EMBL" id="CAJOBF010003158">
    <property type="protein sequence ID" value="CAF4077036.1"/>
    <property type="molecule type" value="Genomic_DNA"/>
</dbReference>